<dbReference type="AlphaFoldDB" id="A0A834T6Y2"/>
<comment type="subcellular location">
    <subcellularLocation>
        <location evidence="2">Cytoplasm</location>
    </subcellularLocation>
    <subcellularLocation>
        <location evidence="1">Nucleus</location>
    </subcellularLocation>
</comment>
<keyword evidence="6" id="KW-0847">Vitamin C</keyword>
<keyword evidence="5 10" id="KW-0479">Metal-binding</keyword>
<dbReference type="GO" id="GO:0016491">
    <property type="term" value="F:oxidoreductase activity"/>
    <property type="evidence" value="ECO:0007669"/>
    <property type="project" value="UniProtKB-KW"/>
</dbReference>
<dbReference type="EMBL" id="JAAIUW010000009">
    <property type="protein sequence ID" value="KAF7816998.1"/>
    <property type="molecule type" value="Genomic_DNA"/>
</dbReference>
<dbReference type="Pfam" id="PF14226">
    <property type="entry name" value="DIOX_N"/>
    <property type="match status" value="1"/>
</dbReference>
<evidence type="ECO:0000259" key="11">
    <source>
        <dbReference type="PROSITE" id="PS51471"/>
    </source>
</evidence>
<dbReference type="InterPro" id="IPR005123">
    <property type="entry name" value="Oxoglu/Fe-dep_dioxygenase_dom"/>
</dbReference>
<sequence>MLSVKGLVESHCLSSIPSKFVCPKTPEDSMLCESDINNIIPTIDFSHLISSNPNQTSKAIQQLGLACRDWGFFMLINHGVAETLRNEVVKGSQRFFDLTEEEKKEYAGRDLLDPIRCGTSFNPSVEKNLFWRDYLKLQVHPHFHAPTNPPGFSEIIEKYCEKSRGVVEVLLKGISRSLGLEENYIDEKMNLESGSQVFVVNYYPPCPKPELAMGLPAHTDHGLLTLLMQNQIGGLQVQHNGEWVPVNPPPNSYLVNTGDQMEVLSNGRYKSVVHRAVVNKKAVRISIGTAHGPSLDTCIHPASDLITHDYPPAYRAITYKDYMFLKQSNPLDTKSCLDLIRI</sequence>
<dbReference type="PROSITE" id="PS51471">
    <property type="entry name" value="FE2OG_OXY"/>
    <property type="match status" value="1"/>
</dbReference>
<organism evidence="12 13">
    <name type="scientific">Senna tora</name>
    <dbReference type="NCBI Taxonomy" id="362788"/>
    <lineage>
        <taxon>Eukaryota</taxon>
        <taxon>Viridiplantae</taxon>
        <taxon>Streptophyta</taxon>
        <taxon>Embryophyta</taxon>
        <taxon>Tracheophyta</taxon>
        <taxon>Spermatophyta</taxon>
        <taxon>Magnoliopsida</taxon>
        <taxon>eudicotyledons</taxon>
        <taxon>Gunneridae</taxon>
        <taxon>Pentapetalae</taxon>
        <taxon>rosids</taxon>
        <taxon>fabids</taxon>
        <taxon>Fabales</taxon>
        <taxon>Fabaceae</taxon>
        <taxon>Caesalpinioideae</taxon>
        <taxon>Cassia clade</taxon>
        <taxon>Senna</taxon>
    </lineage>
</organism>
<evidence type="ECO:0000256" key="8">
    <source>
        <dbReference type="ARBA" id="ARBA00023242"/>
    </source>
</evidence>
<evidence type="ECO:0000313" key="13">
    <source>
        <dbReference type="Proteomes" id="UP000634136"/>
    </source>
</evidence>
<comment type="function">
    <text evidence="9">Involved in the regulation of shoot development and salicylic acid (SA) homeostasis.</text>
</comment>
<dbReference type="FunFam" id="2.60.120.330:FF:000015">
    <property type="entry name" value="Protein DMR6-LIKE OXYGENASE 1"/>
    <property type="match status" value="1"/>
</dbReference>
<dbReference type="InterPro" id="IPR027443">
    <property type="entry name" value="IPNS-like_sf"/>
</dbReference>
<name>A0A834T6Y2_9FABA</name>
<keyword evidence="8" id="KW-0539">Nucleus</keyword>
<keyword evidence="10" id="KW-0560">Oxidoreductase</keyword>
<dbReference type="OrthoDB" id="288590at2759"/>
<evidence type="ECO:0000256" key="5">
    <source>
        <dbReference type="ARBA" id="ARBA00022723"/>
    </source>
</evidence>
<dbReference type="GO" id="GO:0031418">
    <property type="term" value="F:L-ascorbic acid binding"/>
    <property type="evidence" value="ECO:0007669"/>
    <property type="project" value="UniProtKB-KW"/>
</dbReference>
<dbReference type="PANTHER" id="PTHR47991">
    <property type="entry name" value="OXOGLUTARATE/IRON-DEPENDENT DIOXYGENASE"/>
    <property type="match status" value="1"/>
</dbReference>
<proteinExistence type="inferred from homology"/>
<dbReference type="Proteomes" id="UP000634136">
    <property type="component" value="Unassembled WGS sequence"/>
</dbReference>
<comment type="caution">
    <text evidence="12">The sequence shown here is derived from an EMBL/GenBank/DDBJ whole genome shotgun (WGS) entry which is preliminary data.</text>
</comment>
<gene>
    <name evidence="12" type="ORF">G2W53_030967</name>
</gene>
<dbReference type="GO" id="GO:0005737">
    <property type="term" value="C:cytoplasm"/>
    <property type="evidence" value="ECO:0007669"/>
    <property type="project" value="UniProtKB-SubCell"/>
</dbReference>
<keyword evidence="4" id="KW-0963">Cytoplasm</keyword>
<dbReference type="Gene3D" id="2.60.120.330">
    <property type="entry name" value="B-lactam Antibiotic, Isopenicillin N Synthase, Chain"/>
    <property type="match status" value="1"/>
</dbReference>
<dbReference type="SUPFAM" id="SSF51197">
    <property type="entry name" value="Clavaminate synthase-like"/>
    <property type="match status" value="1"/>
</dbReference>
<evidence type="ECO:0000256" key="4">
    <source>
        <dbReference type="ARBA" id="ARBA00022490"/>
    </source>
</evidence>
<comment type="similarity">
    <text evidence="3 10">Belongs to the iron/ascorbate-dependent oxidoreductase family.</text>
</comment>
<evidence type="ECO:0000256" key="1">
    <source>
        <dbReference type="ARBA" id="ARBA00004123"/>
    </source>
</evidence>
<evidence type="ECO:0000256" key="2">
    <source>
        <dbReference type="ARBA" id="ARBA00004496"/>
    </source>
</evidence>
<protein>
    <submittedName>
        <fullName evidence="12">Protein DMR6-LIKE OXYGENASE 1-like</fullName>
    </submittedName>
</protein>
<evidence type="ECO:0000256" key="9">
    <source>
        <dbReference type="ARBA" id="ARBA00059922"/>
    </source>
</evidence>
<evidence type="ECO:0000313" key="12">
    <source>
        <dbReference type="EMBL" id="KAF7816998.1"/>
    </source>
</evidence>
<dbReference type="InterPro" id="IPR026992">
    <property type="entry name" value="DIOX_N"/>
</dbReference>
<evidence type="ECO:0000256" key="3">
    <source>
        <dbReference type="ARBA" id="ARBA00008056"/>
    </source>
</evidence>
<dbReference type="InterPro" id="IPR044861">
    <property type="entry name" value="IPNS-like_FE2OG_OXY"/>
</dbReference>
<evidence type="ECO:0000256" key="10">
    <source>
        <dbReference type="RuleBase" id="RU003682"/>
    </source>
</evidence>
<accession>A0A834T6Y2</accession>
<dbReference type="GO" id="GO:0005634">
    <property type="term" value="C:nucleus"/>
    <property type="evidence" value="ECO:0007669"/>
    <property type="project" value="UniProtKB-SubCell"/>
</dbReference>
<keyword evidence="7 10" id="KW-0408">Iron</keyword>
<dbReference type="InterPro" id="IPR050295">
    <property type="entry name" value="Plant_2OG-oxidoreductases"/>
</dbReference>
<feature type="domain" description="Fe2OG dioxygenase" evidence="11">
    <location>
        <begin position="193"/>
        <end position="293"/>
    </location>
</feature>
<reference evidence="12" key="1">
    <citation type="submission" date="2020-09" db="EMBL/GenBank/DDBJ databases">
        <title>Genome-Enabled Discovery of Anthraquinone Biosynthesis in Senna tora.</title>
        <authorList>
            <person name="Kang S.-H."/>
            <person name="Pandey R.P."/>
            <person name="Lee C.-M."/>
            <person name="Sim J.-S."/>
            <person name="Jeong J.-T."/>
            <person name="Choi B.-S."/>
            <person name="Jung M."/>
            <person name="Ginzburg D."/>
            <person name="Zhao K."/>
            <person name="Won S.Y."/>
            <person name="Oh T.-J."/>
            <person name="Yu Y."/>
            <person name="Kim N.-H."/>
            <person name="Lee O.R."/>
            <person name="Lee T.-H."/>
            <person name="Bashyal P."/>
            <person name="Kim T.-S."/>
            <person name="Lee W.-H."/>
            <person name="Kawkins C."/>
            <person name="Kim C.-K."/>
            <person name="Kim J.S."/>
            <person name="Ahn B.O."/>
            <person name="Rhee S.Y."/>
            <person name="Sohng J.K."/>
        </authorList>
    </citation>
    <scope>NUCLEOTIDE SEQUENCE</scope>
    <source>
        <tissue evidence="12">Leaf</tissue>
    </source>
</reference>
<dbReference type="Pfam" id="PF03171">
    <property type="entry name" value="2OG-FeII_Oxy"/>
    <property type="match status" value="1"/>
</dbReference>
<evidence type="ECO:0000256" key="7">
    <source>
        <dbReference type="ARBA" id="ARBA00023004"/>
    </source>
</evidence>
<dbReference type="GO" id="GO:0046872">
    <property type="term" value="F:metal ion binding"/>
    <property type="evidence" value="ECO:0007669"/>
    <property type="project" value="UniProtKB-KW"/>
</dbReference>
<evidence type="ECO:0000256" key="6">
    <source>
        <dbReference type="ARBA" id="ARBA00022896"/>
    </source>
</evidence>
<keyword evidence="13" id="KW-1185">Reference proteome</keyword>